<protein>
    <submittedName>
        <fullName evidence="1">Uncharacterized protein</fullName>
    </submittedName>
</protein>
<comment type="caution">
    <text evidence="1">The sequence shown here is derived from an EMBL/GenBank/DDBJ whole genome shotgun (WGS) entry which is preliminary data.</text>
</comment>
<gene>
    <name evidence="1" type="ORF">SAE02_76240</name>
</gene>
<evidence type="ECO:0000313" key="2">
    <source>
        <dbReference type="Proteomes" id="UP000321523"/>
    </source>
</evidence>
<sequence>MIEEPYSIVNVLTTAAPVTDFEAAHNCAQILEILEIVLEAPLHRGVEVGSFAHIH</sequence>
<reference evidence="1 2" key="1">
    <citation type="submission" date="2019-07" db="EMBL/GenBank/DDBJ databases">
        <title>Whole genome shotgun sequence of Skermanella aerolata NBRC 106429.</title>
        <authorList>
            <person name="Hosoyama A."/>
            <person name="Uohara A."/>
            <person name="Ohji S."/>
            <person name="Ichikawa N."/>
        </authorList>
    </citation>
    <scope>NUCLEOTIDE SEQUENCE [LARGE SCALE GENOMIC DNA]</scope>
    <source>
        <strain evidence="1 2">NBRC 106429</strain>
    </source>
</reference>
<accession>A0A512E421</accession>
<dbReference type="EMBL" id="BJYZ01000090">
    <property type="protein sequence ID" value="GEO43476.1"/>
    <property type="molecule type" value="Genomic_DNA"/>
</dbReference>
<keyword evidence="2" id="KW-1185">Reference proteome</keyword>
<evidence type="ECO:0000313" key="1">
    <source>
        <dbReference type="EMBL" id="GEO43476.1"/>
    </source>
</evidence>
<proteinExistence type="predicted"/>
<name>A0A512E421_9PROT</name>
<organism evidence="1 2">
    <name type="scientific">Skermanella aerolata</name>
    <dbReference type="NCBI Taxonomy" id="393310"/>
    <lineage>
        <taxon>Bacteria</taxon>
        <taxon>Pseudomonadati</taxon>
        <taxon>Pseudomonadota</taxon>
        <taxon>Alphaproteobacteria</taxon>
        <taxon>Rhodospirillales</taxon>
        <taxon>Azospirillaceae</taxon>
        <taxon>Skermanella</taxon>
    </lineage>
</organism>
<dbReference type="Proteomes" id="UP000321523">
    <property type="component" value="Unassembled WGS sequence"/>
</dbReference>
<dbReference type="AlphaFoldDB" id="A0A512E421"/>